<dbReference type="InterPro" id="IPR027396">
    <property type="entry name" value="DsrEFH-like"/>
</dbReference>
<organism evidence="1 2">
    <name type="scientific">Knoellia koreensis</name>
    <dbReference type="NCBI Taxonomy" id="2730921"/>
    <lineage>
        <taxon>Bacteria</taxon>
        <taxon>Bacillati</taxon>
        <taxon>Actinomycetota</taxon>
        <taxon>Actinomycetes</taxon>
        <taxon>Micrococcales</taxon>
        <taxon>Intrasporangiaceae</taxon>
        <taxon>Knoellia</taxon>
    </lineage>
</organism>
<dbReference type="AlphaFoldDB" id="A0A849HII2"/>
<dbReference type="InterPro" id="IPR003787">
    <property type="entry name" value="Sulphur_relay_DsrE/F-like"/>
</dbReference>
<name>A0A849HII2_9MICO</name>
<sequence length="121" mass="12951">MSTATTRAEDEVGVVIHLDEDTSGKFEAVLRNVGHLLDELDRSPVELVAHGPGVAVMLRSNPHAGTVQDLRDRGLSLVACGNTLARMDIAPQELAPGVSVASSGLGQLVRRQRQGWSYVRP</sequence>
<dbReference type="EMBL" id="JABEPQ010000002">
    <property type="protein sequence ID" value="NNM47009.1"/>
    <property type="molecule type" value="Genomic_DNA"/>
</dbReference>
<evidence type="ECO:0000313" key="2">
    <source>
        <dbReference type="Proteomes" id="UP000588586"/>
    </source>
</evidence>
<gene>
    <name evidence="1" type="ORF">HJG52_13455</name>
</gene>
<comment type="caution">
    <text evidence="1">The sequence shown here is derived from an EMBL/GenBank/DDBJ whole genome shotgun (WGS) entry which is preliminary data.</text>
</comment>
<dbReference type="Proteomes" id="UP000588586">
    <property type="component" value="Unassembled WGS sequence"/>
</dbReference>
<proteinExistence type="predicted"/>
<dbReference type="PANTHER" id="PTHR37691:SF1">
    <property type="entry name" value="BLR3518 PROTEIN"/>
    <property type="match status" value="1"/>
</dbReference>
<accession>A0A849HII2</accession>
<evidence type="ECO:0000313" key="1">
    <source>
        <dbReference type="EMBL" id="NNM47009.1"/>
    </source>
</evidence>
<dbReference type="PANTHER" id="PTHR37691">
    <property type="entry name" value="BLR3518 PROTEIN"/>
    <property type="match status" value="1"/>
</dbReference>
<dbReference type="Pfam" id="PF02635">
    <property type="entry name" value="DsrE"/>
    <property type="match status" value="1"/>
</dbReference>
<protein>
    <recommendedName>
        <fullName evidence="3">DsrE/DsrF-like family protein</fullName>
    </recommendedName>
</protein>
<dbReference type="Gene3D" id="3.40.1260.10">
    <property type="entry name" value="DsrEFH-like"/>
    <property type="match status" value="1"/>
</dbReference>
<keyword evidence="2" id="KW-1185">Reference proteome</keyword>
<evidence type="ECO:0008006" key="3">
    <source>
        <dbReference type="Google" id="ProtNLM"/>
    </source>
</evidence>
<dbReference type="SUPFAM" id="SSF75169">
    <property type="entry name" value="DsrEFH-like"/>
    <property type="match status" value="1"/>
</dbReference>
<reference evidence="1 2" key="1">
    <citation type="submission" date="2020-04" db="EMBL/GenBank/DDBJ databases">
        <title>Knoellia sp. isolate from air conditioner.</title>
        <authorList>
            <person name="Chea S."/>
            <person name="Kim D.-U."/>
        </authorList>
    </citation>
    <scope>NUCLEOTIDE SEQUENCE [LARGE SCALE GENOMIC DNA]</scope>
    <source>
        <strain evidence="1 2">DB2414S</strain>
    </source>
</reference>